<dbReference type="AlphaFoldDB" id="A0A0E0MBL2"/>
<protein>
    <submittedName>
        <fullName evidence="3">Uncharacterized protein</fullName>
    </submittedName>
</protein>
<evidence type="ECO:0000313" key="3">
    <source>
        <dbReference type="EnsemblPlants" id="OPUNC11G00530.1"/>
    </source>
</evidence>
<dbReference type="InterPro" id="IPR006032">
    <property type="entry name" value="Ribosomal_uS12"/>
</dbReference>
<dbReference type="HOGENOM" id="CLU_2188222_0_0_1"/>
<evidence type="ECO:0000256" key="2">
    <source>
        <dbReference type="ARBA" id="ARBA00023274"/>
    </source>
</evidence>
<dbReference type="Pfam" id="PF00164">
    <property type="entry name" value="Ribosom_S12_S23"/>
    <property type="match status" value="1"/>
</dbReference>
<accession>A0A0E0MBL2</accession>
<keyword evidence="2" id="KW-0687">Ribonucleoprotein</keyword>
<dbReference type="Gramene" id="OPUNC11G00530.1">
    <property type="protein sequence ID" value="OPUNC11G00530.1"/>
    <property type="gene ID" value="OPUNC11G00530"/>
</dbReference>
<name>A0A0E0MBL2_ORYPU</name>
<dbReference type="Proteomes" id="UP000026962">
    <property type="component" value="Chromosome 11"/>
</dbReference>
<dbReference type="GO" id="GO:0006412">
    <property type="term" value="P:translation"/>
    <property type="evidence" value="ECO:0007669"/>
    <property type="project" value="InterPro"/>
</dbReference>
<reference evidence="3" key="1">
    <citation type="submission" date="2015-04" db="UniProtKB">
        <authorList>
            <consortium name="EnsemblPlants"/>
        </authorList>
    </citation>
    <scope>IDENTIFICATION</scope>
</reference>
<keyword evidence="1" id="KW-0689">Ribosomal protein</keyword>
<evidence type="ECO:0000256" key="1">
    <source>
        <dbReference type="ARBA" id="ARBA00022980"/>
    </source>
</evidence>
<reference evidence="3" key="2">
    <citation type="submission" date="2018-05" db="EMBL/GenBank/DDBJ databases">
        <title>OpunRS2 (Oryza punctata Reference Sequence Version 2).</title>
        <authorList>
            <person name="Zhang J."/>
            <person name="Kudrna D."/>
            <person name="Lee S."/>
            <person name="Talag J."/>
            <person name="Welchert J."/>
            <person name="Wing R.A."/>
        </authorList>
    </citation>
    <scope>NUCLEOTIDE SEQUENCE [LARGE SCALE GENOMIC DNA]</scope>
</reference>
<proteinExistence type="predicted"/>
<keyword evidence="4" id="KW-1185">Reference proteome</keyword>
<evidence type="ECO:0000313" key="4">
    <source>
        <dbReference type="Proteomes" id="UP000026962"/>
    </source>
</evidence>
<dbReference type="GO" id="GO:0003735">
    <property type="term" value="F:structural constituent of ribosome"/>
    <property type="evidence" value="ECO:0007669"/>
    <property type="project" value="InterPro"/>
</dbReference>
<dbReference type="GO" id="GO:0005840">
    <property type="term" value="C:ribosome"/>
    <property type="evidence" value="ECO:0007669"/>
    <property type="project" value="UniProtKB-KW"/>
</dbReference>
<organism evidence="3">
    <name type="scientific">Oryza punctata</name>
    <name type="common">Red rice</name>
    <dbReference type="NCBI Taxonomy" id="4537"/>
    <lineage>
        <taxon>Eukaryota</taxon>
        <taxon>Viridiplantae</taxon>
        <taxon>Streptophyta</taxon>
        <taxon>Embryophyta</taxon>
        <taxon>Tracheophyta</taxon>
        <taxon>Spermatophyta</taxon>
        <taxon>Magnoliopsida</taxon>
        <taxon>Liliopsida</taxon>
        <taxon>Poales</taxon>
        <taxon>Poaceae</taxon>
        <taxon>BOP clade</taxon>
        <taxon>Oryzoideae</taxon>
        <taxon>Oryzeae</taxon>
        <taxon>Oryzinae</taxon>
        <taxon>Oryza</taxon>
    </lineage>
</organism>
<sequence length="109" mass="11928">MNIQNNKKLGGDKGIENYGRGTEGLCRSTAFKGVVSPSFQTTNMDKVLIAGFGRKGHAVGDIHGVAKVQFKEERAMPWEIFAVSDSRLPKFNSRRKSRGLRSSGIASLE</sequence>
<dbReference type="GO" id="GO:1990904">
    <property type="term" value="C:ribonucleoprotein complex"/>
    <property type="evidence" value="ECO:0007669"/>
    <property type="project" value="UniProtKB-KW"/>
</dbReference>
<dbReference type="EnsemblPlants" id="OPUNC11G00530.1">
    <property type="protein sequence ID" value="OPUNC11G00530.1"/>
    <property type="gene ID" value="OPUNC11G00530"/>
</dbReference>